<feature type="transmembrane region" description="Helical" evidence="1">
    <location>
        <begin position="94"/>
        <end position="111"/>
    </location>
</feature>
<dbReference type="AlphaFoldDB" id="A0A037ZPJ0"/>
<dbReference type="EMBL" id="JFKE01000001">
    <property type="protein sequence ID" value="KAJ57433.1"/>
    <property type="molecule type" value="Genomic_DNA"/>
</dbReference>
<evidence type="ECO:0000313" key="2">
    <source>
        <dbReference type="EMBL" id="KAJ57433.1"/>
    </source>
</evidence>
<comment type="caution">
    <text evidence="2">The sequence shown here is derived from an EMBL/GenBank/DDBJ whole genome shotgun (WGS) entry which is preliminary data.</text>
</comment>
<keyword evidence="1" id="KW-0472">Membrane</keyword>
<protein>
    <submittedName>
        <fullName evidence="2">Membrane protein</fullName>
    </submittedName>
</protein>
<keyword evidence="1" id="KW-1133">Transmembrane helix</keyword>
<organism evidence="2 3">
    <name type="scientific">Actibacterium mucosum KCTC 23349</name>
    <dbReference type="NCBI Taxonomy" id="1454373"/>
    <lineage>
        <taxon>Bacteria</taxon>
        <taxon>Pseudomonadati</taxon>
        <taxon>Pseudomonadota</taxon>
        <taxon>Alphaproteobacteria</taxon>
        <taxon>Rhodobacterales</taxon>
        <taxon>Roseobacteraceae</taxon>
        <taxon>Actibacterium</taxon>
    </lineage>
</organism>
<gene>
    <name evidence="2" type="ORF">ACMU_02710</name>
</gene>
<keyword evidence="1" id="KW-0812">Transmembrane</keyword>
<dbReference type="Proteomes" id="UP000026249">
    <property type="component" value="Unassembled WGS sequence"/>
</dbReference>
<feature type="transmembrane region" description="Helical" evidence="1">
    <location>
        <begin position="12"/>
        <end position="29"/>
    </location>
</feature>
<feature type="transmembrane region" description="Helical" evidence="1">
    <location>
        <begin position="233"/>
        <end position="257"/>
    </location>
</feature>
<reference evidence="2 3" key="1">
    <citation type="submission" date="2014-03" db="EMBL/GenBank/DDBJ databases">
        <title>Draft Genome Sequence of Actibacterium mucosum KCTC 23349, a Marine Alphaproteobacterium with Complex Ionic Requirements Isolated from Mediterranean Seawater at Malvarrosa Beach, Valencia, Spain.</title>
        <authorList>
            <person name="Arahal D.R."/>
            <person name="Shao Z."/>
            <person name="Lai Q."/>
            <person name="Pujalte M.J."/>
        </authorList>
    </citation>
    <scope>NUCLEOTIDE SEQUENCE [LARGE SCALE GENOMIC DNA]</scope>
    <source>
        <strain evidence="2 3">KCTC 23349</strain>
    </source>
</reference>
<feature type="transmembrane region" description="Helical" evidence="1">
    <location>
        <begin position="71"/>
        <end position="87"/>
    </location>
</feature>
<proteinExistence type="predicted"/>
<dbReference type="RefSeq" id="WP_035255774.1">
    <property type="nucleotide sequence ID" value="NZ_JFKE01000001.1"/>
</dbReference>
<name>A0A037ZPJ0_9RHOB</name>
<evidence type="ECO:0000313" key="3">
    <source>
        <dbReference type="Proteomes" id="UP000026249"/>
    </source>
</evidence>
<dbReference type="OrthoDB" id="7738422at2"/>
<accession>A0A037ZPJ0</accession>
<dbReference type="STRING" id="1454373.ACMU_02710"/>
<keyword evidence="3" id="KW-1185">Reference proteome</keyword>
<evidence type="ECO:0000256" key="1">
    <source>
        <dbReference type="SAM" id="Phobius"/>
    </source>
</evidence>
<feature type="transmembrane region" description="Helical" evidence="1">
    <location>
        <begin position="200"/>
        <end position="221"/>
    </location>
</feature>
<sequence>MIAQLTGAVARAFLVVMMIVTPSVFLPNVSSDASQIVAFVAIFAGALTLFEYVATYPGLIEFRDAPPFNRIRFAAMFLTILMLSVLCRGMQESGLAIGLVQALGGLVGQVLDFPYSPVRLMVLALPDAASVEQVDKVRMAAGLAYFMSLVSLLTLALIIRFTRWPLGNGSFNVWVNLPTFDPTAGGGVVTRLTRIAQFNIAVGFVLPFLFPAILKLTSTYFAPLSVEQPQTLIWTITAWALLPANLFMRGVAIQRIATLIEEQRRRADPGEEGLQPV</sequence>
<feature type="transmembrane region" description="Helical" evidence="1">
    <location>
        <begin position="139"/>
        <end position="159"/>
    </location>
</feature>
<feature type="transmembrane region" description="Helical" evidence="1">
    <location>
        <begin position="36"/>
        <end position="59"/>
    </location>
</feature>